<dbReference type="Pfam" id="PF00931">
    <property type="entry name" value="NB-ARC"/>
    <property type="match status" value="1"/>
</dbReference>
<evidence type="ECO:0000256" key="2">
    <source>
        <dbReference type="ARBA" id="ARBA00022741"/>
    </source>
</evidence>
<dbReference type="SUPFAM" id="SSF52058">
    <property type="entry name" value="L domain-like"/>
    <property type="match status" value="1"/>
</dbReference>
<dbReference type="Gene3D" id="1.10.8.430">
    <property type="entry name" value="Helical domain of apoptotic protease-activating factors"/>
    <property type="match status" value="1"/>
</dbReference>
<evidence type="ECO:0000256" key="3">
    <source>
        <dbReference type="ARBA" id="ARBA00022821"/>
    </source>
</evidence>
<dbReference type="InterPro" id="IPR055414">
    <property type="entry name" value="LRR_R13L4/SHOC2-like"/>
</dbReference>
<dbReference type="Pfam" id="PF23559">
    <property type="entry name" value="WHD_DRP"/>
    <property type="match status" value="1"/>
</dbReference>
<sequence length="1178" mass="132723">MDIVGTTLCTAQTLLAALQCSELQEILSIFGYKSQLDDLQRTVSAINAVLLDAEAKQELSHEAKHWLEELRAAVFEADDLLDEFVTLAEQKQLMEAGGSLSRKVCRFFSDSNQLGVAYRMSRGVKKIKKKLDAIAYNTQFSFRLDPEPIRKIRPETCSYVDAGEIIGRKGDLENIVGMMLDSDVQRDVSVLTIVGIGGLGKTALAQLVHNDPRVKTAFPLRLWTCVSDQDQKQLDVKEILGKILASATGQSQGNSTKDQVQKQLRDALAGKKYLLVLDDVWSEKRDQWLALAGFLTGGERGSWIVVTTRSLGTAGIIDNGITYKLQGLSEENSWCLFERMAFGLQSSNPLEDMVKIGLEIVKGCARVPLAIRVVGSLLYGQDMSKWQSFRDFGLANLRESQNDIMPVLKLSYHNLESPLKSCFSYCALFPKDHRIYKDMVISLWMSQGYIIPFDDGQSIEDAGEEYISILLRRCFFQDVNKDINGDIWSFKIHDLMHDIAQSVTKKEICAANTLGGNMDNKLRHLSVTRSRSGIAGNSLHKSDKTHIRTYLCVGRWRQIVPMERFSVEALLANCTRLRALDLTRLYIKIFPESIGQLLHLRYLDLSGNGRLEVLPKSITKLYNLQTLMLDRCSELKELPKDLSRLVKLRALSMSGCDRITCMPKGMGKLTRLRSLSNFIVGSEGNCSSSKQWFDGLKDLEALNNLKGDLNIKFQWPKNATNVVNVDRRTGGLYLRNKEPLKSLWFDFCYSKVDGDVDTEEGRRLMEELRPHSKLKELLVMRYRGIKMPSWTTLLPNLVHVHLLDCEELGYLPCLGNLCHLKYLALEGLTNLEYIEISPSVFNSTPGLGCAEGISFFVSLKTLDLRYLPKFKGWAGVGAGDDLLFLDECENIQLQLRLCLSQLKNLIIDLCPKLMCMPSCPGLEDLYLGKFNKRLQMIKTCFKKYEKLGEVPRSSVFCHDLSCPSPSKSLCDHEKSSSNSIIVPVPTLRKVSIDNVAWLNSLPMEAFQGLKSLTIRQGQLDESIGEALESLEEVEDVFRNCSSSLQTLEIISCNKLRSMSGGLEHLIALKELPIIYCPNVRLSEEREDAPWRSLHHSLRSLRFESLPQLASLPNWMQSLAALEYLRIDKCKTMESIPNWMSKLTSLSRLDLWHCSESLEKDVKKTPLGRIGPTFSTSGT</sequence>
<evidence type="ECO:0000259" key="8">
    <source>
        <dbReference type="Pfam" id="PF23598"/>
    </source>
</evidence>
<dbReference type="PANTHER" id="PTHR36766:SF35">
    <property type="entry name" value="DISEASE RESISTANCE PROTEIN RGA3"/>
    <property type="match status" value="1"/>
</dbReference>
<dbReference type="Pfam" id="PF18052">
    <property type="entry name" value="Rx_N"/>
    <property type="match status" value="1"/>
</dbReference>
<dbReference type="SUPFAM" id="SSF52540">
    <property type="entry name" value="P-loop containing nucleoside triphosphate hydrolases"/>
    <property type="match status" value="1"/>
</dbReference>
<feature type="domain" description="NB-ARC" evidence="5">
    <location>
        <begin position="172"/>
        <end position="342"/>
    </location>
</feature>
<dbReference type="Gene3D" id="3.40.50.300">
    <property type="entry name" value="P-loop containing nucleotide triphosphate hydrolases"/>
    <property type="match status" value="1"/>
</dbReference>
<keyword evidence="3" id="KW-0611">Plant defense</keyword>
<dbReference type="InterPro" id="IPR042197">
    <property type="entry name" value="Apaf_helical"/>
</dbReference>
<dbReference type="InterPro" id="IPR041118">
    <property type="entry name" value="Rx_N"/>
</dbReference>
<reference evidence="9" key="1">
    <citation type="journal article" date="2021" name="Nat. Commun.">
        <title>Genomic analyses provide insights into spinach domestication and the genetic basis of agronomic traits.</title>
        <authorList>
            <person name="Cai X."/>
            <person name="Sun X."/>
            <person name="Xu C."/>
            <person name="Sun H."/>
            <person name="Wang X."/>
            <person name="Ge C."/>
            <person name="Zhang Z."/>
            <person name="Wang Q."/>
            <person name="Fei Z."/>
            <person name="Jiao C."/>
            <person name="Wang Q."/>
        </authorList>
    </citation>
    <scope>NUCLEOTIDE SEQUENCE [LARGE SCALE GENOMIC DNA]</scope>
    <source>
        <strain evidence="9">cv. Varoflay</strain>
    </source>
</reference>
<evidence type="ECO:0000313" key="10">
    <source>
        <dbReference type="RefSeq" id="XP_056694180.1"/>
    </source>
</evidence>
<evidence type="ECO:0000259" key="5">
    <source>
        <dbReference type="Pfam" id="PF00931"/>
    </source>
</evidence>
<dbReference type="InterPro" id="IPR032675">
    <property type="entry name" value="LRR_dom_sf"/>
</dbReference>
<keyword evidence="2" id="KW-0547">Nucleotide-binding</keyword>
<keyword evidence="4" id="KW-0067">ATP-binding</keyword>
<dbReference type="PANTHER" id="PTHR36766">
    <property type="entry name" value="PLANT BROAD-SPECTRUM MILDEW RESISTANCE PROTEIN RPW8"/>
    <property type="match status" value="1"/>
</dbReference>
<accession>A0ABM3REY1</accession>
<dbReference type="Gene3D" id="1.10.10.10">
    <property type="entry name" value="Winged helix-like DNA-binding domain superfamily/Winged helix DNA-binding domain"/>
    <property type="match status" value="1"/>
</dbReference>
<dbReference type="RefSeq" id="XP_056694180.1">
    <property type="nucleotide sequence ID" value="XM_056838202.1"/>
</dbReference>
<keyword evidence="1" id="KW-0677">Repeat</keyword>
<evidence type="ECO:0000259" key="6">
    <source>
        <dbReference type="Pfam" id="PF18052"/>
    </source>
</evidence>
<feature type="domain" description="Disease resistance R13L4/SHOC-2-like LRR" evidence="8">
    <location>
        <begin position="569"/>
        <end position="843"/>
    </location>
</feature>
<dbReference type="Proteomes" id="UP000813463">
    <property type="component" value="Chromosome 3"/>
</dbReference>
<evidence type="ECO:0000313" key="9">
    <source>
        <dbReference type="Proteomes" id="UP000813463"/>
    </source>
</evidence>
<evidence type="ECO:0000256" key="4">
    <source>
        <dbReference type="ARBA" id="ARBA00022840"/>
    </source>
</evidence>
<dbReference type="GeneID" id="110782368"/>
<dbReference type="InterPro" id="IPR058922">
    <property type="entry name" value="WHD_DRP"/>
</dbReference>
<reference evidence="10" key="2">
    <citation type="submission" date="2025-08" db="UniProtKB">
        <authorList>
            <consortium name="RefSeq"/>
        </authorList>
    </citation>
    <scope>IDENTIFICATION</scope>
    <source>
        <tissue evidence="10">Leaf</tissue>
    </source>
</reference>
<dbReference type="Gene3D" id="3.80.10.10">
    <property type="entry name" value="Ribonuclease Inhibitor"/>
    <property type="match status" value="3"/>
</dbReference>
<dbReference type="InterPro" id="IPR002182">
    <property type="entry name" value="NB-ARC"/>
</dbReference>
<feature type="domain" description="Disease resistance protein winged helix" evidence="7">
    <location>
        <begin position="428"/>
        <end position="500"/>
    </location>
</feature>
<protein>
    <submittedName>
        <fullName evidence="10">Disease resistance protein RGA2</fullName>
    </submittedName>
</protein>
<dbReference type="InterPro" id="IPR027417">
    <property type="entry name" value="P-loop_NTPase"/>
</dbReference>
<name>A0ABM3REY1_SPIOL</name>
<dbReference type="Pfam" id="PF23598">
    <property type="entry name" value="LRR_14"/>
    <property type="match status" value="1"/>
</dbReference>
<evidence type="ECO:0000256" key="1">
    <source>
        <dbReference type="ARBA" id="ARBA00022737"/>
    </source>
</evidence>
<proteinExistence type="predicted"/>
<gene>
    <name evidence="10" type="primary">LOC110782368</name>
</gene>
<keyword evidence="9" id="KW-1185">Reference proteome</keyword>
<evidence type="ECO:0000259" key="7">
    <source>
        <dbReference type="Pfam" id="PF23559"/>
    </source>
</evidence>
<feature type="domain" description="Disease resistance N-terminal" evidence="6">
    <location>
        <begin position="23"/>
        <end position="99"/>
    </location>
</feature>
<organism evidence="9 10">
    <name type="scientific">Spinacia oleracea</name>
    <name type="common">Spinach</name>
    <dbReference type="NCBI Taxonomy" id="3562"/>
    <lineage>
        <taxon>Eukaryota</taxon>
        <taxon>Viridiplantae</taxon>
        <taxon>Streptophyta</taxon>
        <taxon>Embryophyta</taxon>
        <taxon>Tracheophyta</taxon>
        <taxon>Spermatophyta</taxon>
        <taxon>Magnoliopsida</taxon>
        <taxon>eudicotyledons</taxon>
        <taxon>Gunneridae</taxon>
        <taxon>Pentapetalae</taxon>
        <taxon>Caryophyllales</taxon>
        <taxon>Chenopodiaceae</taxon>
        <taxon>Chenopodioideae</taxon>
        <taxon>Anserineae</taxon>
        <taxon>Spinacia</taxon>
    </lineage>
</organism>
<dbReference type="Gene3D" id="1.20.5.4130">
    <property type="match status" value="1"/>
</dbReference>
<dbReference type="PRINTS" id="PR00364">
    <property type="entry name" value="DISEASERSIST"/>
</dbReference>
<dbReference type="InterPro" id="IPR036388">
    <property type="entry name" value="WH-like_DNA-bd_sf"/>
</dbReference>